<dbReference type="GO" id="GO:0046983">
    <property type="term" value="F:protein dimerization activity"/>
    <property type="evidence" value="ECO:0007669"/>
    <property type="project" value="InterPro"/>
</dbReference>
<organism evidence="7 8">
    <name type="scientific">Bimuria novae-zelandiae CBS 107.79</name>
    <dbReference type="NCBI Taxonomy" id="1447943"/>
    <lineage>
        <taxon>Eukaryota</taxon>
        <taxon>Fungi</taxon>
        <taxon>Dikarya</taxon>
        <taxon>Ascomycota</taxon>
        <taxon>Pezizomycotina</taxon>
        <taxon>Dothideomycetes</taxon>
        <taxon>Pleosporomycetidae</taxon>
        <taxon>Pleosporales</taxon>
        <taxon>Massarineae</taxon>
        <taxon>Didymosphaeriaceae</taxon>
        <taxon>Bimuria</taxon>
    </lineage>
</organism>
<evidence type="ECO:0000256" key="3">
    <source>
        <dbReference type="ARBA" id="ARBA00022691"/>
    </source>
</evidence>
<feature type="domain" description="O-methyltransferase dimerisation" evidence="6">
    <location>
        <begin position="41"/>
        <end position="111"/>
    </location>
</feature>
<evidence type="ECO:0000256" key="1">
    <source>
        <dbReference type="ARBA" id="ARBA00022603"/>
    </source>
</evidence>
<sequence length="336" mass="37646">MTESMANLAEDLSSILTRVQNVNVEEISKDASARADETKSYTSIAARNAVDLNLFEHISSAPTPISSEELSALTNAESLLISRILRLLASVRFVNEAGEDRWTANETTRAMASPPIAAGHWITKYKVPLEPNDGFVQYGLQTKLNIFDYMYSIPPLLQDFNLCMGNAHGERESWHYCPVVLVDVGGGKGHDMQAFHSAFQEKISKEQGTLVLEDLPQVLDAIPNDNLPSSIVKMPHDFFTEQPVKGARGYLVHHILHDWPEKYCHQILAHLRKAMIPDYSKLLIYELILPNTGAVEMQARYDLVMMTFSGGMERSRSQWIKLLEDAGFCNIGFMST</sequence>
<keyword evidence="8" id="KW-1185">Reference proteome</keyword>
<dbReference type="InterPro" id="IPR036390">
    <property type="entry name" value="WH_DNA-bd_sf"/>
</dbReference>
<dbReference type="SUPFAM" id="SSF53335">
    <property type="entry name" value="S-adenosyl-L-methionine-dependent methyltransferases"/>
    <property type="match status" value="1"/>
</dbReference>
<dbReference type="PANTHER" id="PTHR43712">
    <property type="entry name" value="PUTATIVE (AFU_ORTHOLOGUE AFUA_4G14580)-RELATED"/>
    <property type="match status" value="1"/>
</dbReference>
<evidence type="ECO:0000259" key="6">
    <source>
        <dbReference type="Pfam" id="PF08100"/>
    </source>
</evidence>
<feature type="active site" description="Proton acceptor" evidence="4">
    <location>
        <position position="257"/>
    </location>
</feature>
<dbReference type="InterPro" id="IPR012967">
    <property type="entry name" value="COMT_dimerisation"/>
</dbReference>
<dbReference type="Proteomes" id="UP000800036">
    <property type="component" value="Unassembled WGS sequence"/>
</dbReference>
<evidence type="ECO:0000313" key="8">
    <source>
        <dbReference type="Proteomes" id="UP000800036"/>
    </source>
</evidence>
<keyword evidence="3" id="KW-0949">S-adenosyl-L-methionine</keyword>
<dbReference type="PANTHER" id="PTHR43712:SF1">
    <property type="entry name" value="HYPOTHETICAL O-METHYLTRANSFERASE (EUROFUNG)-RELATED"/>
    <property type="match status" value="1"/>
</dbReference>
<dbReference type="SUPFAM" id="SSF46785">
    <property type="entry name" value="Winged helix' DNA-binding domain"/>
    <property type="match status" value="1"/>
</dbReference>
<dbReference type="EMBL" id="ML976759">
    <property type="protein sequence ID" value="KAF1965601.1"/>
    <property type="molecule type" value="Genomic_DNA"/>
</dbReference>
<evidence type="ECO:0000256" key="2">
    <source>
        <dbReference type="ARBA" id="ARBA00022679"/>
    </source>
</evidence>
<dbReference type="Pfam" id="PF00891">
    <property type="entry name" value="Methyltransf_2"/>
    <property type="match status" value="1"/>
</dbReference>
<dbReference type="Gene3D" id="1.10.10.10">
    <property type="entry name" value="Winged helix-like DNA-binding domain superfamily/Winged helix DNA-binding domain"/>
    <property type="match status" value="1"/>
</dbReference>
<evidence type="ECO:0000256" key="4">
    <source>
        <dbReference type="PIRSR" id="PIRSR005739-1"/>
    </source>
</evidence>
<proteinExistence type="predicted"/>
<dbReference type="InterPro" id="IPR029063">
    <property type="entry name" value="SAM-dependent_MTases_sf"/>
</dbReference>
<feature type="domain" description="O-methyltransferase C-terminal" evidence="5">
    <location>
        <begin position="180"/>
        <end position="328"/>
    </location>
</feature>
<dbReference type="PIRSF" id="PIRSF005739">
    <property type="entry name" value="O-mtase"/>
    <property type="match status" value="1"/>
</dbReference>
<evidence type="ECO:0000259" key="5">
    <source>
        <dbReference type="Pfam" id="PF00891"/>
    </source>
</evidence>
<gene>
    <name evidence="7" type="ORF">BU23DRAFT_584952</name>
</gene>
<reference evidence="7" key="1">
    <citation type="journal article" date="2020" name="Stud. Mycol.">
        <title>101 Dothideomycetes genomes: a test case for predicting lifestyles and emergence of pathogens.</title>
        <authorList>
            <person name="Haridas S."/>
            <person name="Albert R."/>
            <person name="Binder M."/>
            <person name="Bloem J."/>
            <person name="Labutti K."/>
            <person name="Salamov A."/>
            <person name="Andreopoulos B."/>
            <person name="Baker S."/>
            <person name="Barry K."/>
            <person name="Bills G."/>
            <person name="Bluhm B."/>
            <person name="Cannon C."/>
            <person name="Castanera R."/>
            <person name="Culley D."/>
            <person name="Daum C."/>
            <person name="Ezra D."/>
            <person name="Gonzalez J."/>
            <person name="Henrissat B."/>
            <person name="Kuo A."/>
            <person name="Liang C."/>
            <person name="Lipzen A."/>
            <person name="Lutzoni F."/>
            <person name="Magnuson J."/>
            <person name="Mondo S."/>
            <person name="Nolan M."/>
            <person name="Ohm R."/>
            <person name="Pangilinan J."/>
            <person name="Park H.-J."/>
            <person name="Ramirez L."/>
            <person name="Alfaro M."/>
            <person name="Sun H."/>
            <person name="Tritt A."/>
            <person name="Yoshinaga Y."/>
            <person name="Zwiers L.-H."/>
            <person name="Turgeon B."/>
            <person name="Goodwin S."/>
            <person name="Spatafora J."/>
            <person name="Crous P."/>
            <person name="Grigoriev I."/>
        </authorList>
    </citation>
    <scope>NUCLEOTIDE SEQUENCE</scope>
    <source>
        <strain evidence="7">CBS 107.79</strain>
    </source>
</reference>
<dbReference type="Gene3D" id="3.40.50.150">
    <property type="entry name" value="Vaccinia Virus protein VP39"/>
    <property type="match status" value="1"/>
</dbReference>
<accession>A0A6A5UKZ1</accession>
<dbReference type="GO" id="GO:0032259">
    <property type="term" value="P:methylation"/>
    <property type="evidence" value="ECO:0007669"/>
    <property type="project" value="UniProtKB-KW"/>
</dbReference>
<dbReference type="GO" id="GO:0008171">
    <property type="term" value="F:O-methyltransferase activity"/>
    <property type="evidence" value="ECO:0007669"/>
    <property type="project" value="InterPro"/>
</dbReference>
<dbReference type="Pfam" id="PF08100">
    <property type="entry name" value="Dimerisation"/>
    <property type="match status" value="1"/>
</dbReference>
<dbReference type="InterPro" id="IPR001077">
    <property type="entry name" value="COMT_C"/>
</dbReference>
<dbReference type="InterPro" id="IPR036388">
    <property type="entry name" value="WH-like_DNA-bd_sf"/>
</dbReference>
<keyword evidence="2 7" id="KW-0808">Transferase</keyword>
<dbReference type="PROSITE" id="PS51683">
    <property type="entry name" value="SAM_OMT_II"/>
    <property type="match status" value="1"/>
</dbReference>
<evidence type="ECO:0000313" key="7">
    <source>
        <dbReference type="EMBL" id="KAF1965601.1"/>
    </source>
</evidence>
<protein>
    <submittedName>
        <fullName evidence="7">S-adenosyl-L-methionine-dependent methyltransferase</fullName>
    </submittedName>
</protein>
<keyword evidence="1 7" id="KW-0489">Methyltransferase</keyword>
<dbReference type="InterPro" id="IPR016461">
    <property type="entry name" value="COMT-like"/>
</dbReference>
<name>A0A6A5UKZ1_9PLEO</name>
<dbReference type="AlphaFoldDB" id="A0A6A5UKZ1"/>
<dbReference type="OrthoDB" id="1535081at2759"/>